<gene>
    <name evidence="3" type="ORF">DCMF_18860</name>
</gene>
<dbReference type="Pfam" id="PF01522">
    <property type="entry name" value="Polysacc_deac_1"/>
    <property type="match status" value="1"/>
</dbReference>
<organism evidence="3 4">
    <name type="scientific">Formimonas warabiya</name>
    <dbReference type="NCBI Taxonomy" id="1761012"/>
    <lineage>
        <taxon>Bacteria</taxon>
        <taxon>Bacillati</taxon>
        <taxon>Bacillota</taxon>
        <taxon>Clostridia</taxon>
        <taxon>Eubacteriales</taxon>
        <taxon>Peptococcaceae</taxon>
        <taxon>Candidatus Formimonas</taxon>
    </lineage>
</organism>
<proteinExistence type="predicted"/>
<dbReference type="EMBL" id="CP017634">
    <property type="protein sequence ID" value="ATW26536.1"/>
    <property type="molecule type" value="Genomic_DNA"/>
</dbReference>
<dbReference type="InterPro" id="IPR002509">
    <property type="entry name" value="NODB_dom"/>
</dbReference>
<sequence>MVIASTFALIAGFMWAAAVIHTQKMEGSIPSDSSITPLVFPSNTSGQSSPEISAPDGTPPGKKELPAPKLSQANTDAGEDYSISLLAEQKRSAQIFRENPEAGKQVALTFDDGPYAIWTAEYLKVLEEYHVPATFFLVGTRAEKFPQLVKKIAAKQCEIGSHSYQHAQLTLKNQQALEKDFQRTIAAFKKAGQEIFLFRPPYGAYNRAVLDTAETFGQIGIGWNVDPQDWNTKQADLIVSRILSRVTPGAIILLHEGRKSTWKALPKIISGLEQKGYQLVTVSQLISGAPAVEQFSQTEVAAREQEKTGY</sequence>
<dbReference type="AlphaFoldDB" id="A0A3G1KVR5"/>
<feature type="domain" description="NodB homology" evidence="2">
    <location>
        <begin position="104"/>
        <end position="280"/>
    </location>
</feature>
<dbReference type="PROSITE" id="PS51677">
    <property type="entry name" value="NODB"/>
    <property type="match status" value="1"/>
</dbReference>
<dbReference type="Proteomes" id="UP000323521">
    <property type="component" value="Chromosome"/>
</dbReference>
<evidence type="ECO:0000256" key="1">
    <source>
        <dbReference type="SAM" id="MobiDB-lite"/>
    </source>
</evidence>
<evidence type="ECO:0000259" key="2">
    <source>
        <dbReference type="PROSITE" id="PS51677"/>
    </source>
</evidence>
<dbReference type="InterPro" id="IPR011330">
    <property type="entry name" value="Glyco_hydro/deAcase_b/a-brl"/>
</dbReference>
<keyword evidence="4" id="KW-1185">Reference proteome</keyword>
<dbReference type="Gene3D" id="3.20.20.370">
    <property type="entry name" value="Glycoside hydrolase/deacetylase"/>
    <property type="match status" value="1"/>
</dbReference>
<dbReference type="InterPro" id="IPR050248">
    <property type="entry name" value="Polysacc_deacetylase_ArnD"/>
</dbReference>
<accession>A0A3G1KVR5</accession>
<dbReference type="KEGG" id="fwa:DCMF_18860"/>
<evidence type="ECO:0000313" key="4">
    <source>
        <dbReference type="Proteomes" id="UP000323521"/>
    </source>
</evidence>
<dbReference type="GO" id="GO:0016810">
    <property type="term" value="F:hydrolase activity, acting on carbon-nitrogen (but not peptide) bonds"/>
    <property type="evidence" value="ECO:0007669"/>
    <property type="project" value="InterPro"/>
</dbReference>
<evidence type="ECO:0000313" key="3">
    <source>
        <dbReference type="EMBL" id="ATW26536.1"/>
    </source>
</evidence>
<dbReference type="PANTHER" id="PTHR10587">
    <property type="entry name" value="GLYCOSYL TRANSFERASE-RELATED"/>
    <property type="match status" value="1"/>
</dbReference>
<reference evidence="3 4" key="1">
    <citation type="submission" date="2016-10" db="EMBL/GenBank/DDBJ databases">
        <title>Complete Genome Sequence of Peptococcaceae strain DCMF.</title>
        <authorList>
            <person name="Edwards R.J."/>
            <person name="Holland S.I."/>
            <person name="Deshpande N.P."/>
            <person name="Wong Y.K."/>
            <person name="Ertan H."/>
            <person name="Manefield M."/>
            <person name="Russell T.L."/>
            <person name="Lee M.J."/>
        </authorList>
    </citation>
    <scope>NUCLEOTIDE SEQUENCE [LARGE SCALE GENOMIC DNA]</scope>
    <source>
        <strain evidence="3 4">DCMF</strain>
    </source>
</reference>
<dbReference type="CDD" id="cd10917">
    <property type="entry name" value="CE4_NodB_like_6s_7s"/>
    <property type="match status" value="1"/>
</dbReference>
<feature type="region of interest" description="Disordered" evidence="1">
    <location>
        <begin position="32"/>
        <end position="75"/>
    </location>
</feature>
<dbReference type="SUPFAM" id="SSF88713">
    <property type="entry name" value="Glycoside hydrolase/deacetylase"/>
    <property type="match status" value="1"/>
</dbReference>
<name>A0A3G1KVR5_FORW1</name>
<dbReference type="GO" id="GO:0005975">
    <property type="term" value="P:carbohydrate metabolic process"/>
    <property type="evidence" value="ECO:0007669"/>
    <property type="project" value="InterPro"/>
</dbReference>
<protein>
    <recommendedName>
        <fullName evidence="2">NodB homology domain-containing protein</fullName>
    </recommendedName>
</protein>
<dbReference type="RefSeq" id="WP_214658730.1">
    <property type="nucleotide sequence ID" value="NZ_CP017634.1"/>
</dbReference>
<feature type="compositionally biased region" description="Polar residues" evidence="1">
    <location>
        <begin position="32"/>
        <end position="51"/>
    </location>
</feature>